<evidence type="ECO:0000313" key="7">
    <source>
        <dbReference type="EMBL" id="CAG8617791.1"/>
    </source>
</evidence>
<evidence type="ECO:0000256" key="2">
    <source>
        <dbReference type="ARBA" id="ARBA00022771"/>
    </source>
</evidence>
<reference evidence="7" key="1">
    <citation type="submission" date="2021-06" db="EMBL/GenBank/DDBJ databases">
        <authorList>
            <person name="Kallberg Y."/>
            <person name="Tangrot J."/>
            <person name="Rosling A."/>
        </authorList>
    </citation>
    <scope>NUCLEOTIDE SEQUENCE</scope>
    <source>
        <strain evidence="7">IN212</strain>
    </source>
</reference>
<dbReference type="GO" id="GO:0008270">
    <property type="term" value="F:zinc ion binding"/>
    <property type="evidence" value="ECO:0007669"/>
    <property type="project" value="UniProtKB-KW"/>
</dbReference>
<accession>A0A9N9CZN9</accession>
<feature type="domain" description="PHD-type" evidence="6">
    <location>
        <begin position="180"/>
        <end position="234"/>
    </location>
</feature>
<dbReference type="InterPro" id="IPR011011">
    <property type="entry name" value="Znf_FYVE_PHD"/>
</dbReference>
<keyword evidence="1" id="KW-0479">Metal-binding</keyword>
<evidence type="ECO:0000256" key="4">
    <source>
        <dbReference type="PROSITE-ProRule" id="PRU00146"/>
    </source>
</evidence>
<dbReference type="EMBL" id="CAJVPZ010010250">
    <property type="protein sequence ID" value="CAG8617791.1"/>
    <property type="molecule type" value="Genomic_DNA"/>
</dbReference>
<dbReference type="PROSITE" id="PS50016">
    <property type="entry name" value="ZF_PHD_2"/>
    <property type="match status" value="1"/>
</dbReference>
<protein>
    <submittedName>
        <fullName evidence="7">15662_t:CDS:1</fullName>
    </submittedName>
</protein>
<evidence type="ECO:0000256" key="5">
    <source>
        <dbReference type="SAM" id="MobiDB-lite"/>
    </source>
</evidence>
<feature type="non-terminal residue" evidence="7">
    <location>
        <position position="234"/>
    </location>
</feature>
<dbReference type="InterPro" id="IPR019787">
    <property type="entry name" value="Znf_PHD-finger"/>
</dbReference>
<sequence length="234" mass="26591">MFETVNNKEEIIKVSINLIWKASDGKVVSVSFNDQLRSATIVFDNGTNTTVNLNAPGVILMNEETFRKTITEFARKEPEEPVLIEGIQDHDESSQVEEQDKLMHNVQTNANNTFNSDYEITGETVVKAAQPINKIFKTNNRTQADDIESIQDNDHEEDFDVSDDDSPEWSECEKCYGNEKKLCEYCGCSVCKRKGDRGHILLCDGPCGKNFHTRCLNPPLARIPPGKWYCKKYE</sequence>
<dbReference type="SMART" id="SM00249">
    <property type="entry name" value="PHD"/>
    <property type="match status" value="1"/>
</dbReference>
<keyword evidence="8" id="KW-1185">Reference proteome</keyword>
<dbReference type="PANTHER" id="PTHR24102">
    <property type="entry name" value="PHD FINGER PROTEIN"/>
    <property type="match status" value="1"/>
</dbReference>
<dbReference type="InterPro" id="IPR001965">
    <property type="entry name" value="Znf_PHD"/>
</dbReference>
<comment type="caution">
    <text evidence="7">The sequence shown here is derived from an EMBL/GenBank/DDBJ whole genome shotgun (WGS) entry which is preliminary data.</text>
</comment>
<dbReference type="Gene3D" id="2.30.30.1150">
    <property type="match status" value="1"/>
</dbReference>
<dbReference type="Proteomes" id="UP000789396">
    <property type="component" value="Unassembled WGS sequence"/>
</dbReference>
<organism evidence="7 8">
    <name type="scientific">Racocetra fulgida</name>
    <dbReference type="NCBI Taxonomy" id="60492"/>
    <lineage>
        <taxon>Eukaryota</taxon>
        <taxon>Fungi</taxon>
        <taxon>Fungi incertae sedis</taxon>
        <taxon>Mucoromycota</taxon>
        <taxon>Glomeromycotina</taxon>
        <taxon>Glomeromycetes</taxon>
        <taxon>Diversisporales</taxon>
        <taxon>Gigasporaceae</taxon>
        <taxon>Racocetra</taxon>
    </lineage>
</organism>
<evidence type="ECO:0000313" key="8">
    <source>
        <dbReference type="Proteomes" id="UP000789396"/>
    </source>
</evidence>
<keyword evidence="3" id="KW-0862">Zinc</keyword>
<dbReference type="OrthoDB" id="336088at2759"/>
<gene>
    <name evidence="7" type="ORF">RFULGI_LOCUS7237</name>
</gene>
<dbReference type="PANTHER" id="PTHR24102:SF28">
    <property type="entry name" value="PHD-TYPE DOMAIN-CONTAINING PROTEIN"/>
    <property type="match status" value="1"/>
</dbReference>
<feature type="region of interest" description="Disordered" evidence="5">
    <location>
        <begin position="145"/>
        <end position="164"/>
    </location>
</feature>
<keyword evidence="2 4" id="KW-0863">Zinc-finger</keyword>
<evidence type="ECO:0000256" key="3">
    <source>
        <dbReference type="ARBA" id="ARBA00022833"/>
    </source>
</evidence>
<dbReference type="SUPFAM" id="SSF57903">
    <property type="entry name" value="FYVE/PHD zinc finger"/>
    <property type="match status" value="1"/>
</dbReference>
<evidence type="ECO:0000256" key="1">
    <source>
        <dbReference type="ARBA" id="ARBA00022723"/>
    </source>
</evidence>
<dbReference type="AlphaFoldDB" id="A0A9N9CZN9"/>
<evidence type="ECO:0000259" key="6">
    <source>
        <dbReference type="PROSITE" id="PS50016"/>
    </source>
</evidence>
<name>A0A9N9CZN9_9GLOM</name>
<dbReference type="Pfam" id="PF00628">
    <property type="entry name" value="PHD"/>
    <property type="match status" value="1"/>
</dbReference>
<proteinExistence type="predicted"/>